<reference evidence="20" key="1">
    <citation type="submission" date="2017-05" db="EMBL/GenBank/DDBJ databases">
        <authorList>
            <person name="Sung H."/>
        </authorList>
    </citation>
    <scope>NUCLEOTIDE SEQUENCE [LARGE SCALE GENOMIC DNA]</scope>
    <source>
        <strain evidence="20">AR23208</strain>
    </source>
</reference>
<evidence type="ECO:0000256" key="4">
    <source>
        <dbReference type="ARBA" id="ARBA00022857"/>
    </source>
</evidence>
<dbReference type="SUPFAM" id="SSF69742">
    <property type="entry name" value="Glutamyl tRNA-reductase catalytic, N-terminal domain"/>
    <property type="match status" value="1"/>
</dbReference>
<evidence type="ECO:0000313" key="20">
    <source>
        <dbReference type="Proteomes" id="UP000195437"/>
    </source>
</evidence>
<dbReference type="Pfam" id="PF00745">
    <property type="entry name" value="GlutR_dimer"/>
    <property type="match status" value="1"/>
</dbReference>
<organism evidence="19 20">
    <name type="scientific">Tumebacillus avium</name>
    <dbReference type="NCBI Taxonomy" id="1903704"/>
    <lineage>
        <taxon>Bacteria</taxon>
        <taxon>Bacillati</taxon>
        <taxon>Bacillota</taxon>
        <taxon>Bacilli</taxon>
        <taxon>Bacillales</taxon>
        <taxon>Alicyclobacillaceae</taxon>
        <taxon>Tumebacillus</taxon>
    </lineage>
</organism>
<dbReference type="EC" id="1.2.1.70" evidence="3 9"/>
<feature type="binding site" evidence="9 12">
    <location>
        <begin position="189"/>
        <end position="194"/>
    </location>
    <ligand>
        <name>NADP(+)</name>
        <dbReference type="ChEBI" id="CHEBI:58349"/>
    </ligand>
</feature>
<evidence type="ECO:0000256" key="8">
    <source>
        <dbReference type="ARBA" id="ARBA00068659"/>
    </source>
</evidence>
<comment type="subunit">
    <text evidence="9">Homodimer.</text>
</comment>
<evidence type="ECO:0000256" key="3">
    <source>
        <dbReference type="ARBA" id="ARBA00012970"/>
    </source>
</evidence>
<protein>
    <recommendedName>
        <fullName evidence="8 9">Glutamyl-tRNA reductase</fullName>
        <shortName evidence="9">GluTR</shortName>
        <ecNumber evidence="3 9">1.2.1.70</ecNumber>
    </recommendedName>
</protein>
<feature type="site" description="Important for activity" evidence="9 13">
    <location>
        <position position="99"/>
    </location>
</feature>
<evidence type="ECO:0000313" key="19">
    <source>
        <dbReference type="EMBL" id="ARU63326.1"/>
    </source>
</evidence>
<dbReference type="CDD" id="cd05213">
    <property type="entry name" value="NAD_bind_Glutamyl_tRNA_reduct"/>
    <property type="match status" value="1"/>
</dbReference>
<evidence type="ECO:0000256" key="6">
    <source>
        <dbReference type="ARBA" id="ARBA00023244"/>
    </source>
</evidence>
<evidence type="ECO:0000256" key="7">
    <source>
        <dbReference type="ARBA" id="ARBA00047464"/>
    </source>
</evidence>
<comment type="catalytic activity">
    <reaction evidence="7 9 14">
        <text>(S)-4-amino-5-oxopentanoate + tRNA(Glu) + NADP(+) = L-glutamyl-tRNA(Glu) + NADPH + H(+)</text>
        <dbReference type="Rhea" id="RHEA:12344"/>
        <dbReference type="Rhea" id="RHEA-COMP:9663"/>
        <dbReference type="Rhea" id="RHEA-COMP:9680"/>
        <dbReference type="ChEBI" id="CHEBI:15378"/>
        <dbReference type="ChEBI" id="CHEBI:57501"/>
        <dbReference type="ChEBI" id="CHEBI:57783"/>
        <dbReference type="ChEBI" id="CHEBI:58349"/>
        <dbReference type="ChEBI" id="CHEBI:78442"/>
        <dbReference type="ChEBI" id="CHEBI:78520"/>
        <dbReference type="EC" id="1.2.1.70"/>
    </reaction>
</comment>
<sequence length="476" mass="53322">MYIMVVGLNFRSAPVEIRERFALPADGLEDAISRLKQSGRIAEVVLVSTCNRTEVYAVVEERIDGQDEIYKFLSEMSGVSRQAFLPHLYQYGEGDAIRHLFRVASGLDSMVLGETQILGQVRQAFLFAQEKQATGSIFNNLFRRAVTVAKRAHAETKIGENAVSVSYAAVELAKKIFESLDEKTVLVIGAGKMSELTAKHLNANGATRVLVVNRTYERAKELADKFNGKALDMNSLDLALKEADIVVSSTGAEGYVVTREHVQATMKHRRHRPLFLIDIAVPRDLDPEMSKIDNVFLYDIDDLEGVIKVNLAERQKEAEKVGEIIGEELAAFKMWLNQQEAIPLIHKLREKAMAAQSNLMQNLSNKMPNLSEKEMHTVNKLTNAMVNQLIHEPIKQVKEMAGEREAELYLEAFTRIFGLEEELKEQHKEQQIAAQAEVREMTAVIAAATRQIEQSRQEEAASSGAKRSLLSRIGSR</sequence>
<comment type="similarity">
    <text evidence="2 9 14">Belongs to the glutamyl-tRNA reductase family.</text>
</comment>
<dbReference type="HAMAP" id="MF_00087">
    <property type="entry name" value="Glu_tRNA_reductase"/>
    <property type="match status" value="1"/>
</dbReference>
<dbReference type="Proteomes" id="UP000195437">
    <property type="component" value="Chromosome"/>
</dbReference>
<dbReference type="PIRSF" id="PIRSF000445">
    <property type="entry name" value="4pyrrol_synth_GluRdtase"/>
    <property type="match status" value="1"/>
</dbReference>
<evidence type="ECO:0000259" key="16">
    <source>
        <dbReference type="Pfam" id="PF00745"/>
    </source>
</evidence>
<comment type="domain">
    <text evidence="9">Possesses an unusual extended V-shaped dimeric structure with each monomer consisting of three distinct domains arranged along a curved 'spinal' alpha-helix. The N-terminal catalytic domain specifically recognizes the glutamate moiety of the substrate. The second domain is the NADPH-binding domain, and the third C-terminal domain is responsible for dimerization.</text>
</comment>
<comment type="function">
    <text evidence="9">Catalyzes the NADPH-dependent reduction of glutamyl-tRNA(Glu) to glutamate 1-semialdehyde (GSA).</text>
</comment>
<dbReference type="InterPro" id="IPR000343">
    <property type="entry name" value="4pyrrol_synth_GluRdtase"/>
</dbReference>
<dbReference type="UniPathway" id="UPA00251">
    <property type="reaction ID" value="UER00316"/>
</dbReference>
<keyword evidence="4 9" id="KW-0521">NADP</keyword>
<dbReference type="EMBL" id="CP021434">
    <property type="protein sequence ID" value="ARU63326.1"/>
    <property type="molecule type" value="Genomic_DNA"/>
</dbReference>
<dbReference type="InterPro" id="IPR018214">
    <property type="entry name" value="GluRdtase_CS"/>
</dbReference>
<comment type="pathway">
    <text evidence="1 9 14">Porphyrin-containing compound metabolism; protoporphyrin-IX biosynthesis; 5-aminolevulinate from L-glutamyl-tRNA(Glu): step 1/2.</text>
</comment>
<evidence type="ECO:0000259" key="18">
    <source>
        <dbReference type="Pfam" id="PF05201"/>
    </source>
</evidence>
<dbReference type="GO" id="GO:0008883">
    <property type="term" value="F:glutamyl-tRNA reductase activity"/>
    <property type="evidence" value="ECO:0007669"/>
    <property type="project" value="UniProtKB-UniRule"/>
</dbReference>
<feature type="binding site" evidence="9 11">
    <location>
        <position position="109"/>
    </location>
    <ligand>
        <name>substrate</name>
    </ligand>
</feature>
<feature type="binding site" evidence="9 11">
    <location>
        <position position="120"/>
    </location>
    <ligand>
        <name>substrate</name>
    </ligand>
</feature>
<evidence type="ECO:0000256" key="9">
    <source>
        <dbReference type="HAMAP-Rule" id="MF_00087"/>
    </source>
</evidence>
<dbReference type="InterPro" id="IPR036453">
    <property type="entry name" value="GluRdtase_dimer_dom_sf"/>
</dbReference>
<evidence type="ECO:0000256" key="12">
    <source>
        <dbReference type="PIRSR" id="PIRSR000445-3"/>
    </source>
</evidence>
<name>A0A1Y0IU50_9BACL</name>
<dbReference type="KEGG" id="tum:CBW65_21800"/>
<keyword evidence="5 9" id="KW-0560">Oxidoreductase</keyword>
<dbReference type="InterPro" id="IPR015895">
    <property type="entry name" value="4pyrrol_synth_GluRdtase_N"/>
</dbReference>
<dbReference type="FunFam" id="3.30.460.30:FF:000001">
    <property type="entry name" value="Glutamyl-tRNA reductase"/>
    <property type="match status" value="1"/>
</dbReference>
<keyword evidence="6 9" id="KW-0627">Porphyrin biosynthesis</keyword>
<dbReference type="PANTHER" id="PTHR43013">
    <property type="entry name" value="GLUTAMYL-TRNA REDUCTASE"/>
    <property type="match status" value="1"/>
</dbReference>
<dbReference type="SUPFAM" id="SSF69075">
    <property type="entry name" value="Glutamyl tRNA-reductase dimerization domain"/>
    <property type="match status" value="1"/>
</dbReference>
<dbReference type="Pfam" id="PF05201">
    <property type="entry name" value="GlutR_N"/>
    <property type="match status" value="1"/>
</dbReference>
<evidence type="ECO:0000256" key="13">
    <source>
        <dbReference type="PIRSR" id="PIRSR000445-4"/>
    </source>
</evidence>
<dbReference type="SUPFAM" id="SSF51735">
    <property type="entry name" value="NAD(P)-binding Rossmann-fold domains"/>
    <property type="match status" value="1"/>
</dbReference>
<dbReference type="AlphaFoldDB" id="A0A1Y0IU50"/>
<accession>A0A1Y0IU50</accession>
<evidence type="ECO:0000256" key="2">
    <source>
        <dbReference type="ARBA" id="ARBA00005916"/>
    </source>
</evidence>
<feature type="region of interest" description="Disordered" evidence="15">
    <location>
        <begin position="452"/>
        <end position="476"/>
    </location>
</feature>
<dbReference type="RefSeq" id="WP_087458670.1">
    <property type="nucleotide sequence ID" value="NZ_CP021434.1"/>
</dbReference>
<feature type="domain" description="Glutamyl-tRNA reductase N-terminal" evidence="18">
    <location>
        <begin position="6"/>
        <end position="156"/>
    </location>
</feature>
<keyword evidence="20" id="KW-1185">Reference proteome</keyword>
<evidence type="ECO:0000256" key="11">
    <source>
        <dbReference type="PIRSR" id="PIRSR000445-2"/>
    </source>
</evidence>
<dbReference type="OrthoDB" id="110209at2"/>
<dbReference type="InterPro" id="IPR036343">
    <property type="entry name" value="GluRdtase_N_sf"/>
</dbReference>
<feature type="binding site" evidence="9 11">
    <location>
        <begin position="49"/>
        <end position="52"/>
    </location>
    <ligand>
        <name>substrate</name>
    </ligand>
</feature>
<feature type="domain" description="Tetrapyrrole biosynthesis glutamyl-tRNA reductase dimerisation" evidence="16">
    <location>
        <begin position="321"/>
        <end position="419"/>
    </location>
</feature>
<dbReference type="GO" id="GO:0050661">
    <property type="term" value="F:NADP binding"/>
    <property type="evidence" value="ECO:0007669"/>
    <property type="project" value="InterPro"/>
</dbReference>
<dbReference type="NCBIfam" id="NF000744">
    <property type="entry name" value="PRK00045.1-3"/>
    <property type="match status" value="1"/>
</dbReference>
<dbReference type="FunFam" id="3.40.50.720:FF:000031">
    <property type="entry name" value="Glutamyl-tRNA reductase"/>
    <property type="match status" value="1"/>
</dbReference>
<evidence type="ECO:0000259" key="17">
    <source>
        <dbReference type="Pfam" id="PF01488"/>
    </source>
</evidence>
<dbReference type="Gene3D" id="3.40.50.720">
    <property type="entry name" value="NAD(P)-binding Rossmann-like Domain"/>
    <property type="match status" value="1"/>
</dbReference>
<feature type="domain" description="Quinate/shikimate 5-dehydrogenase/glutamyl-tRNA reductase" evidence="17">
    <location>
        <begin position="171"/>
        <end position="306"/>
    </location>
</feature>
<dbReference type="Pfam" id="PF01488">
    <property type="entry name" value="Shikimate_DH"/>
    <property type="match status" value="1"/>
</dbReference>
<dbReference type="GO" id="GO:0019353">
    <property type="term" value="P:protoporphyrinogen IX biosynthetic process from glutamate"/>
    <property type="evidence" value="ECO:0007669"/>
    <property type="project" value="TreeGrafter"/>
</dbReference>
<dbReference type="Gene3D" id="3.30.460.30">
    <property type="entry name" value="Glutamyl-tRNA reductase, N-terminal domain"/>
    <property type="match status" value="1"/>
</dbReference>
<evidence type="ECO:0000256" key="14">
    <source>
        <dbReference type="RuleBase" id="RU000584"/>
    </source>
</evidence>
<evidence type="ECO:0000256" key="10">
    <source>
        <dbReference type="PIRSR" id="PIRSR000445-1"/>
    </source>
</evidence>
<evidence type="ECO:0000256" key="15">
    <source>
        <dbReference type="SAM" id="MobiDB-lite"/>
    </source>
</evidence>
<dbReference type="InterPro" id="IPR036291">
    <property type="entry name" value="NAD(P)-bd_dom_sf"/>
</dbReference>
<feature type="binding site" evidence="9 11">
    <location>
        <begin position="114"/>
        <end position="116"/>
    </location>
    <ligand>
        <name>substrate</name>
    </ligand>
</feature>
<gene>
    <name evidence="9" type="primary">hemA</name>
    <name evidence="19" type="ORF">CBW65_21800</name>
</gene>
<comment type="miscellaneous">
    <text evidence="9">During catalysis, the active site Cys acts as a nucleophile attacking the alpha-carbonyl group of tRNA-bound glutamate with the formation of a thioester intermediate between enzyme and glutamate, and the concomitant release of tRNA(Glu). The thioester intermediate is finally reduced by direct hydride transfer from NADPH, to form the product GSA.</text>
</comment>
<dbReference type="NCBIfam" id="TIGR01035">
    <property type="entry name" value="hemA"/>
    <property type="match status" value="1"/>
</dbReference>
<proteinExistence type="inferred from homology"/>
<dbReference type="InterPro" id="IPR015896">
    <property type="entry name" value="4pyrrol_synth_GluRdtase_dimer"/>
</dbReference>
<evidence type="ECO:0000256" key="1">
    <source>
        <dbReference type="ARBA" id="ARBA00005059"/>
    </source>
</evidence>
<dbReference type="PANTHER" id="PTHR43013:SF1">
    <property type="entry name" value="GLUTAMYL-TRNA REDUCTASE"/>
    <property type="match status" value="1"/>
</dbReference>
<evidence type="ECO:0000256" key="5">
    <source>
        <dbReference type="ARBA" id="ARBA00023002"/>
    </source>
</evidence>
<dbReference type="InterPro" id="IPR006151">
    <property type="entry name" value="Shikm_DH/Glu-tRNA_Rdtase"/>
</dbReference>
<feature type="active site" description="Nucleophile" evidence="9 10">
    <location>
        <position position="50"/>
    </location>
</feature>
<dbReference type="PROSITE" id="PS00747">
    <property type="entry name" value="GLUTR"/>
    <property type="match status" value="1"/>
</dbReference>